<dbReference type="PROSITE" id="PS51318">
    <property type="entry name" value="TAT"/>
    <property type="match status" value="1"/>
</dbReference>
<feature type="domain" description="Xylose isomerase-like TIM barrel" evidence="1">
    <location>
        <begin position="54"/>
        <end position="272"/>
    </location>
</feature>
<dbReference type="KEGG" id="agi:FSB73_08470"/>
<dbReference type="AlphaFoldDB" id="A0A5B8VKI3"/>
<dbReference type="PANTHER" id="PTHR12110:SF41">
    <property type="entry name" value="INOSOSE DEHYDRATASE"/>
    <property type="match status" value="1"/>
</dbReference>
<dbReference type="InterPro" id="IPR050312">
    <property type="entry name" value="IolE/XylAMocC-like"/>
</dbReference>
<keyword evidence="2" id="KW-0413">Isomerase</keyword>
<dbReference type="OrthoDB" id="9798407at2"/>
<dbReference type="GO" id="GO:0016853">
    <property type="term" value="F:isomerase activity"/>
    <property type="evidence" value="ECO:0007669"/>
    <property type="project" value="UniProtKB-KW"/>
</dbReference>
<dbReference type="RefSeq" id="WP_146781070.1">
    <property type="nucleotide sequence ID" value="NZ_CP042434.1"/>
</dbReference>
<dbReference type="SUPFAM" id="SSF51658">
    <property type="entry name" value="Xylose isomerase-like"/>
    <property type="match status" value="1"/>
</dbReference>
<dbReference type="PANTHER" id="PTHR12110">
    <property type="entry name" value="HYDROXYPYRUVATE ISOMERASE"/>
    <property type="match status" value="1"/>
</dbReference>
<dbReference type="Gene3D" id="3.20.20.150">
    <property type="entry name" value="Divalent-metal-dependent TIM barrel enzymes"/>
    <property type="match status" value="1"/>
</dbReference>
<sequence>MTTRRSFLKQTGIVTAGAWLMPSLACKSGMPKNDVGIQLYTVRDILPKDQKGVLAQVAKAGYTSVEPFGFSKDNGYFGMSTKDLKKVLDDNGLKAPSGHYDINSYFANGSRQDLDACIRACHDLNSEFLTIPSLPDEAKKDPDTCKQTAETMTKVAELLKKEGLKLAYHNHNTEFTPFGDTYGYEIFLKDSDPALVFFEMDLYWLVRAGKKPDDLFKEFPGRFPMWHVKDMDKAKPDENTEIGNGSINFVDIFEHSKESGMKHFFLEQENNYKPDIIGSIKTSNKYIRETLIPKLPK</sequence>
<evidence type="ECO:0000313" key="2">
    <source>
        <dbReference type="EMBL" id="QEC71693.1"/>
    </source>
</evidence>
<name>A0A5B8VKI3_9BACT</name>
<protein>
    <submittedName>
        <fullName evidence="2">Sugar phosphate isomerase/epimerase</fullName>
    </submittedName>
</protein>
<evidence type="ECO:0000313" key="3">
    <source>
        <dbReference type="Proteomes" id="UP000321291"/>
    </source>
</evidence>
<gene>
    <name evidence="2" type="ORF">FSB73_08470</name>
</gene>
<dbReference type="InterPro" id="IPR013022">
    <property type="entry name" value="Xyl_isomerase-like_TIM-brl"/>
</dbReference>
<organism evidence="2 3">
    <name type="scientific">Arachidicoccus ginsenosidivorans</name>
    <dbReference type="NCBI Taxonomy" id="496057"/>
    <lineage>
        <taxon>Bacteria</taxon>
        <taxon>Pseudomonadati</taxon>
        <taxon>Bacteroidota</taxon>
        <taxon>Chitinophagia</taxon>
        <taxon>Chitinophagales</taxon>
        <taxon>Chitinophagaceae</taxon>
        <taxon>Arachidicoccus</taxon>
    </lineage>
</organism>
<evidence type="ECO:0000259" key="1">
    <source>
        <dbReference type="Pfam" id="PF01261"/>
    </source>
</evidence>
<accession>A0A5B8VKI3</accession>
<reference evidence="2 3" key="1">
    <citation type="journal article" date="2017" name="Int. J. Syst. Evol. Microbiol.">
        <title>Arachidicoccus ginsenosidivorans sp. nov., with ginsenoside-converting activity isolated from ginseng cultivating soil.</title>
        <authorList>
            <person name="Siddiqi M.Z."/>
            <person name="Aslam Z."/>
            <person name="Im W.T."/>
        </authorList>
    </citation>
    <scope>NUCLEOTIDE SEQUENCE [LARGE SCALE GENOMIC DNA]</scope>
    <source>
        <strain evidence="2 3">Gsoil 809</strain>
    </source>
</reference>
<proteinExistence type="predicted"/>
<keyword evidence="3" id="KW-1185">Reference proteome</keyword>
<dbReference type="InterPro" id="IPR006311">
    <property type="entry name" value="TAT_signal"/>
</dbReference>
<dbReference type="Proteomes" id="UP000321291">
    <property type="component" value="Chromosome"/>
</dbReference>
<dbReference type="Pfam" id="PF01261">
    <property type="entry name" value="AP_endonuc_2"/>
    <property type="match status" value="1"/>
</dbReference>
<dbReference type="InterPro" id="IPR036237">
    <property type="entry name" value="Xyl_isomerase-like_sf"/>
</dbReference>
<dbReference type="EMBL" id="CP042434">
    <property type="protein sequence ID" value="QEC71693.1"/>
    <property type="molecule type" value="Genomic_DNA"/>
</dbReference>